<evidence type="ECO:0000313" key="3">
    <source>
        <dbReference type="EnsemblPlants" id="KQK11862"/>
    </source>
</evidence>
<sequence>MAIADAESNYTSAPAWAQPSTETTLLSSSLRYASTMELGHDLPWDDAYCISPPFKLLLCIPTCLRPNSIPSAPQTPHRPVTRKMLSLFACRIPSPADVSPPVPIRHARRLQDSPHAADLSPVPVRSTSPSFAQVCTASGPSSALVPGGSRASPRLPDFAIGSAPVASPPMLTAGPADGTCAADGSWGTTRSDRSWQLARTPVRQGFFRPDGAFVDLAGRCFRCLSSSHQVAFCTFPVKCTHCFESGHIAKLPPAASILHSPSSSPPPRPATPAVRSRLTFPTQPTAPPVRSRLTIPLSPPAPPPPPSTATPPPSLPPALLRCWMLLGLTPCCPSLPLSWTAALSTALTMAGRWVCATRCSTPPSVSMKLVGMRPRLAPPDIYEALMEAMPNMPCDACRVDLLYPDAFLLVFNHFRWKEELRSLGVIHHQGTPLTIRPWSRHHFATQVTYRHYVCLFIEGLPAHSFNVATARRILPNAFITGVAEICTNSADFSYFVVKGWVEDTNSIPKEFNLDIPEPPRRGIDSALLPDGFTEIIDDGPDSTLPPPPPVLSHPLIIHLDSISVLHAGADGTATDGSDRDSYRFNWACGCVDGTVDVSSEPFVASMARLGCVGEADLRCASGGSRHGRRRAIASDPSLAPSEATAAASLSIALVPPAVRAAAACAASAVAAVAGAAPPVAVPAVSAMAVPTVPTVAVPAVADHGALPLGTPVAPAVPHASSDLEMPLPAAPLVAPTLLAPAAVAADPAPPADAAAAQPNLTDFLQRVAEAITPGLL</sequence>
<keyword evidence="4" id="KW-1185">Reference proteome</keyword>
<feature type="region of interest" description="Disordered" evidence="1">
    <location>
        <begin position="257"/>
        <end position="312"/>
    </location>
</feature>
<accession>A0A0Q3N576</accession>
<dbReference type="EnsemblPlants" id="KQK11862">
    <property type="protein sequence ID" value="KQK11862"/>
    <property type="gene ID" value="BRADI_1g00213v3"/>
</dbReference>
<feature type="compositionally biased region" description="Pro residues" evidence="1">
    <location>
        <begin position="297"/>
        <end position="312"/>
    </location>
</feature>
<organism evidence="2">
    <name type="scientific">Brachypodium distachyon</name>
    <name type="common">Purple false brome</name>
    <name type="synonym">Trachynia distachya</name>
    <dbReference type="NCBI Taxonomy" id="15368"/>
    <lineage>
        <taxon>Eukaryota</taxon>
        <taxon>Viridiplantae</taxon>
        <taxon>Streptophyta</taxon>
        <taxon>Embryophyta</taxon>
        <taxon>Tracheophyta</taxon>
        <taxon>Spermatophyta</taxon>
        <taxon>Magnoliopsida</taxon>
        <taxon>Liliopsida</taxon>
        <taxon>Poales</taxon>
        <taxon>Poaceae</taxon>
        <taxon>BOP clade</taxon>
        <taxon>Pooideae</taxon>
        <taxon>Stipodae</taxon>
        <taxon>Brachypodieae</taxon>
        <taxon>Brachypodium</taxon>
    </lineage>
</organism>
<dbReference type="AlphaFoldDB" id="A0A0Q3N576"/>
<dbReference type="InParanoid" id="A0A0Q3N576"/>
<proteinExistence type="predicted"/>
<reference evidence="3" key="3">
    <citation type="submission" date="2018-08" db="UniProtKB">
        <authorList>
            <consortium name="EnsemblPlants"/>
        </authorList>
    </citation>
    <scope>IDENTIFICATION</scope>
    <source>
        <strain evidence="3">cv. Bd21</strain>
    </source>
</reference>
<dbReference type="Proteomes" id="UP000008810">
    <property type="component" value="Chromosome 1"/>
</dbReference>
<gene>
    <name evidence="2" type="ORF">BRADI_1g00213v3</name>
</gene>
<dbReference type="EMBL" id="CM000880">
    <property type="protein sequence ID" value="KQK11862.1"/>
    <property type="molecule type" value="Genomic_DNA"/>
</dbReference>
<dbReference type="PANTHER" id="PTHR33087">
    <property type="entry name" value="OS07G0539200 PROTEIN"/>
    <property type="match status" value="1"/>
</dbReference>
<evidence type="ECO:0000313" key="4">
    <source>
        <dbReference type="Proteomes" id="UP000008810"/>
    </source>
</evidence>
<dbReference type="OrthoDB" id="721954at2759"/>
<evidence type="ECO:0000313" key="2">
    <source>
        <dbReference type="EMBL" id="KQK11862.1"/>
    </source>
</evidence>
<protein>
    <recommendedName>
        <fullName evidence="5">DUF4283 domain-containing protein</fullName>
    </recommendedName>
</protein>
<reference evidence="2" key="2">
    <citation type="submission" date="2017-06" db="EMBL/GenBank/DDBJ databases">
        <title>WGS assembly of Brachypodium distachyon.</title>
        <authorList>
            <consortium name="The International Brachypodium Initiative"/>
            <person name="Lucas S."/>
            <person name="Harmon-Smith M."/>
            <person name="Lail K."/>
            <person name="Tice H."/>
            <person name="Grimwood J."/>
            <person name="Bruce D."/>
            <person name="Barry K."/>
            <person name="Shu S."/>
            <person name="Lindquist E."/>
            <person name="Wang M."/>
            <person name="Pitluck S."/>
            <person name="Vogel J.P."/>
            <person name="Garvin D.F."/>
            <person name="Mockler T.C."/>
            <person name="Schmutz J."/>
            <person name="Rokhsar D."/>
            <person name="Bevan M.W."/>
        </authorList>
    </citation>
    <scope>NUCLEOTIDE SEQUENCE</scope>
    <source>
        <strain evidence="2">Bd21</strain>
    </source>
</reference>
<evidence type="ECO:0000256" key="1">
    <source>
        <dbReference type="SAM" id="MobiDB-lite"/>
    </source>
</evidence>
<dbReference type="Gramene" id="KQK11862">
    <property type="protein sequence ID" value="KQK11862"/>
    <property type="gene ID" value="BRADI_1g00213v3"/>
</dbReference>
<dbReference type="InterPro" id="IPR053253">
    <property type="entry name" value="Sex_diff_modulator"/>
</dbReference>
<dbReference type="PANTHER" id="PTHR33087:SF48">
    <property type="entry name" value="CCHC-TYPE DOMAIN-CONTAINING PROTEIN"/>
    <property type="match status" value="1"/>
</dbReference>
<reference evidence="2 3" key="1">
    <citation type="journal article" date="2010" name="Nature">
        <title>Genome sequencing and analysis of the model grass Brachypodium distachyon.</title>
        <authorList>
            <consortium name="International Brachypodium Initiative"/>
        </authorList>
    </citation>
    <scope>NUCLEOTIDE SEQUENCE [LARGE SCALE GENOMIC DNA]</scope>
    <source>
        <strain evidence="2 3">Bd21</strain>
    </source>
</reference>
<evidence type="ECO:0008006" key="5">
    <source>
        <dbReference type="Google" id="ProtNLM"/>
    </source>
</evidence>
<name>A0A0Q3N576_BRADI</name>